<feature type="transmembrane region" description="Helical" evidence="1">
    <location>
        <begin position="266"/>
        <end position="290"/>
    </location>
</feature>
<dbReference type="EMBL" id="JAJGNP010000002">
    <property type="protein sequence ID" value="MCC4231614.1"/>
    <property type="molecule type" value="Genomic_DNA"/>
</dbReference>
<keyword evidence="1" id="KW-0472">Membrane</keyword>
<sequence>MSYLLENLGGLLGATLLAPMLFCVAGFGLLRLLDRAGLAAAEGFWPRAGWAILLSLAILPVLDVLAIRAIGMPGMLLLNGALALFGINQLRGITPACRGTGAFLLVALGWWLICAWTLMDFDRDGRLYQSLVVFDMVKHGAVIEQIARQGIPFTDPFFARDGIAGYYHYFYVWPAAIRWASGFHISPVMAFAACAYWTGIAVVALLWRIAADASLIREGRGRRVLMIAILLCFVAGADLLFMALRYLMVGRIEPEIENWNSEIRMFATSTIWVPHHILALVAGWTGLLLNARARSLDTPERLWLAVGAGAAYASMFGASVWISLTLAPVLIVWGMMALWRRDGTLLLSGVVALLLSVPQCLDLIHGRAPDVFPVALHIRPFTSLFAGHDMAAQLWSLILLPLNYALEFGFVMLGASLYARSERPADAAGRPVRALLLGTLVVGLLVASFLQSVIINNDLGWRAALFILVPLMVWTMRVAQEDDAARRFGVLGGLLLALGLTGTVWDIVGMRLIRAPAFPVRAIEVNDDPAMAYALREAYRWADRHLPEGATLQHNPVLKRRALDFGLYTRHWPAVADRDAFLFGADRHAVAARVALLTPVFTQPLTLAQYRDRAARGRSDTLLFTRRDPAWKALGGPPAALPCLYRTADICIASPTRKVLPRKTLP</sequence>
<feature type="transmembrane region" description="Helical" evidence="1">
    <location>
        <begin position="302"/>
        <end position="333"/>
    </location>
</feature>
<keyword evidence="3" id="KW-1185">Reference proteome</keyword>
<comment type="caution">
    <text evidence="2">The sequence shown here is derived from an EMBL/GenBank/DDBJ whole genome shotgun (WGS) entry which is preliminary data.</text>
</comment>
<organism evidence="2 3">
    <name type="scientific">Sphingobium soli</name>
    <dbReference type="NCBI Taxonomy" id="1591116"/>
    <lineage>
        <taxon>Bacteria</taxon>
        <taxon>Pseudomonadati</taxon>
        <taxon>Pseudomonadota</taxon>
        <taxon>Alphaproteobacteria</taxon>
        <taxon>Sphingomonadales</taxon>
        <taxon>Sphingomonadaceae</taxon>
        <taxon>Sphingobium</taxon>
    </lineage>
</organism>
<keyword evidence="1" id="KW-0812">Transmembrane</keyword>
<name>A0ABS8GZB6_9SPHN</name>
<evidence type="ECO:0000313" key="2">
    <source>
        <dbReference type="EMBL" id="MCC4231614.1"/>
    </source>
</evidence>
<feature type="transmembrane region" description="Helical" evidence="1">
    <location>
        <begin position="223"/>
        <end position="246"/>
    </location>
</feature>
<feature type="transmembrane region" description="Helical" evidence="1">
    <location>
        <begin position="394"/>
        <end position="419"/>
    </location>
</feature>
<feature type="transmembrane region" description="Helical" evidence="1">
    <location>
        <begin position="68"/>
        <end position="87"/>
    </location>
</feature>
<feature type="transmembrane region" description="Helical" evidence="1">
    <location>
        <begin position="188"/>
        <end position="211"/>
    </location>
</feature>
<feature type="transmembrane region" description="Helical" evidence="1">
    <location>
        <begin position="12"/>
        <end position="32"/>
    </location>
</feature>
<keyword evidence="1" id="KW-1133">Transmembrane helix</keyword>
<gene>
    <name evidence="2" type="ORF">LL253_02790</name>
</gene>
<feature type="transmembrane region" description="Helical" evidence="1">
    <location>
        <begin position="488"/>
        <end position="508"/>
    </location>
</feature>
<dbReference type="Proteomes" id="UP001198830">
    <property type="component" value="Unassembled WGS sequence"/>
</dbReference>
<feature type="transmembrane region" description="Helical" evidence="1">
    <location>
        <begin position="44"/>
        <end position="62"/>
    </location>
</feature>
<proteinExistence type="predicted"/>
<dbReference type="RefSeq" id="WP_228226123.1">
    <property type="nucleotide sequence ID" value="NZ_JAJGNP010000002.1"/>
</dbReference>
<evidence type="ECO:0000256" key="1">
    <source>
        <dbReference type="SAM" id="Phobius"/>
    </source>
</evidence>
<protein>
    <submittedName>
        <fullName evidence="2">Uncharacterized protein</fullName>
    </submittedName>
</protein>
<accession>A0ABS8GZB6</accession>
<feature type="transmembrane region" description="Helical" evidence="1">
    <location>
        <begin position="99"/>
        <end position="119"/>
    </location>
</feature>
<feature type="transmembrane region" description="Helical" evidence="1">
    <location>
        <begin position="459"/>
        <end position="476"/>
    </location>
</feature>
<feature type="transmembrane region" description="Helical" evidence="1">
    <location>
        <begin position="431"/>
        <end position="453"/>
    </location>
</feature>
<reference evidence="2 3" key="1">
    <citation type="submission" date="2021-10" db="EMBL/GenBank/DDBJ databases">
        <title>The diversity and Nitrogen Metabolism of Culturable Nitrate-Utilizing Bacteria Within the Oxygen Minimum Zone of the Changjiang (Yangtze River)Estuary.</title>
        <authorList>
            <person name="Zhang D."/>
            <person name="Zheng J."/>
            <person name="Liu S."/>
            <person name="He W."/>
        </authorList>
    </citation>
    <scope>NUCLEOTIDE SEQUENCE [LARGE SCALE GENOMIC DNA]</scope>
    <source>
        <strain evidence="2 3">FXH275-2</strain>
    </source>
</reference>
<evidence type="ECO:0000313" key="3">
    <source>
        <dbReference type="Proteomes" id="UP001198830"/>
    </source>
</evidence>